<protein>
    <submittedName>
        <fullName evidence="1">Uncharacterized protein</fullName>
    </submittedName>
</protein>
<organism evidence="1 2">
    <name type="scientific">Legionella drozanskii LLAP-1</name>
    <dbReference type="NCBI Taxonomy" id="1212489"/>
    <lineage>
        <taxon>Bacteria</taxon>
        <taxon>Pseudomonadati</taxon>
        <taxon>Pseudomonadota</taxon>
        <taxon>Gammaproteobacteria</taxon>
        <taxon>Legionellales</taxon>
        <taxon>Legionellaceae</taxon>
        <taxon>Legionella</taxon>
    </lineage>
</organism>
<dbReference type="PATRIC" id="fig|1212489.4.peg.112"/>
<evidence type="ECO:0000313" key="1">
    <source>
        <dbReference type="EMBL" id="KTC93761.1"/>
    </source>
</evidence>
<keyword evidence="2" id="KW-1185">Reference proteome</keyword>
<name>A0A0W0TDT0_9GAMM</name>
<dbReference type="AlphaFoldDB" id="A0A0W0TDT0"/>
<proteinExistence type="predicted"/>
<reference evidence="1 2" key="1">
    <citation type="submission" date="2015-11" db="EMBL/GenBank/DDBJ databases">
        <title>Genomic analysis of 38 Legionella species identifies large and diverse effector repertoires.</title>
        <authorList>
            <person name="Burstein D."/>
            <person name="Amaro F."/>
            <person name="Zusman T."/>
            <person name="Lifshitz Z."/>
            <person name="Cohen O."/>
            <person name="Gilbert J.A."/>
            <person name="Pupko T."/>
            <person name="Shuman H.A."/>
            <person name="Segal G."/>
        </authorList>
    </citation>
    <scope>NUCLEOTIDE SEQUENCE [LARGE SCALE GENOMIC DNA]</scope>
    <source>
        <strain evidence="1 2">ATCC 700990</strain>
    </source>
</reference>
<sequence length="387" mass="44061">MPHFFKVAKAKSTNSTPYFYFKEAPEGNTVECIVKHATKNKYKLLKKGDYDCNESLYKYEEFDDEIDADEKGFAISRELFCAQFIRHINSPSCPKYSAFYKLTPNKNGTEKEPLVGADFLDQFTTWKDTYNAENSKILGRNLNSEGYVCAPTSSKRLVGLGTAAVLLELLGKDDACNTNWGVVETASHVQVTLIDFGKCLLNLRFSRDQEDLGLFSHPMDVMSGVFEQYVGTGVSSDEVALPQPLVKSKHLECEVFETIVTLSKMSPDEIADLAKKHFSQFPKYQSALIKEMKMGIEYLHKQFENHDQFIAVSFINHCMKDLDISCRLSECENTSIDYILSVYHFIQPQKSLANEKLFFDRIKAFFSETETSEEVDEEQNQKTMSVS</sequence>
<gene>
    <name evidence="1" type="ORF">Ldro_0111</name>
</gene>
<dbReference type="RefSeq" id="WP_058494475.1">
    <property type="nucleotide sequence ID" value="NZ_CAAAIU010000006.1"/>
</dbReference>
<accession>A0A0W0TDT0</accession>
<dbReference type="EMBL" id="LNXY01000001">
    <property type="protein sequence ID" value="KTC93761.1"/>
    <property type="molecule type" value="Genomic_DNA"/>
</dbReference>
<evidence type="ECO:0000313" key="2">
    <source>
        <dbReference type="Proteomes" id="UP000054736"/>
    </source>
</evidence>
<dbReference type="Proteomes" id="UP000054736">
    <property type="component" value="Unassembled WGS sequence"/>
</dbReference>
<dbReference type="STRING" id="1212489.Ldro_0111"/>
<comment type="caution">
    <text evidence="1">The sequence shown here is derived from an EMBL/GenBank/DDBJ whole genome shotgun (WGS) entry which is preliminary data.</text>
</comment>
<dbReference type="OrthoDB" id="5634489at2"/>